<name>A0A851HSH2_9GAMM</name>
<reference evidence="2 3" key="1">
    <citation type="submission" date="2020-03" db="EMBL/GenBank/DDBJ databases">
        <title>Metagenomic, metatranscriptomic, and metabolomic analyses revealed the key microbes and metabolic features during the fermentation of ganjang, Korean traditional soy sauce.</title>
        <authorList>
            <person name="Chun B.H."/>
            <person name="Jeon C.O."/>
        </authorList>
    </citation>
    <scope>NUCLEOTIDE SEQUENCE [LARGE SCALE GENOMIC DNA]</scope>
    <source>
        <strain evidence="2 3">KG14</strain>
    </source>
</reference>
<dbReference type="SUPFAM" id="SSF54001">
    <property type="entry name" value="Cysteine proteinases"/>
    <property type="match status" value="1"/>
</dbReference>
<dbReference type="InterPro" id="IPR038765">
    <property type="entry name" value="Papain-like_cys_pep_sf"/>
</dbReference>
<evidence type="ECO:0000256" key="1">
    <source>
        <dbReference type="SAM" id="Phobius"/>
    </source>
</evidence>
<gene>
    <name evidence="2" type="ORF">HLV39_02740</name>
</gene>
<comment type="caution">
    <text evidence="2">The sequence shown here is derived from an EMBL/GenBank/DDBJ whole genome shotgun (WGS) entry which is preliminary data.</text>
</comment>
<feature type="transmembrane region" description="Helical" evidence="1">
    <location>
        <begin position="12"/>
        <end position="33"/>
    </location>
</feature>
<keyword evidence="1" id="KW-0812">Transmembrane</keyword>
<evidence type="ECO:0000313" key="3">
    <source>
        <dbReference type="Proteomes" id="UP000536442"/>
    </source>
</evidence>
<accession>A0A851HSH2</accession>
<sequence length="289" mass="33302">MKGKLESIRALYITVGVVSLVIGLILMSINLYGVAQPIRKPGLGVLDQGQLRFVPNKVWSYKQSMEAINDLGTISGRYQLAEKANEVVNRSLVHVDWNRVDPKSYRQLIPIWENYFLWAIGHFSGLPQFERYHYADYRRNIRRGIGICGDASTILSSVMDRYGIPNRIVSFQGHVIVEYQDENGQDYLLDPDFGVSLGASLSDLLRNPEGFKQPYVKAGYSVAEIDYLFEAYKKEGYSIYEDTYHFMTQRYIFENVSYGMKWLLPGFLVVLPVAGYLFYKRNAWRKIEI</sequence>
<organism evidence="2 3">
    <name type="scientific">Marinobacter adhaerens</name>
    <dbReference type="NCBI Taxonomy" id="1033846"/>
    <lineage>
        <taxon>Bacteria</taxon>
        <taxon>Pseudomonadati</taxon>
        <taxon>Pseudomonadota</taxon>
        <taxon>Gammaproteobacteria</taxon>
        <taxon>Pseudomonadales</taxon>
        <taxon>Marinobacteraceae</taxon>
        <taxon>Marinobacter</taxon>
    </lineage>
</organism>
<dbReference type="EMBL" id="JABEVQ010000002">
    <property type="protein sequence ID" value="NWN90416.1"/>
    <property type="molecule type" value="Genomic_DNA"/>
</dbReference>
<dbReference type="AlphaFoldDB" id="A0A851HSH2"/>
<keyword evidence="1" id="KW-0472">Membrane</keyword>
<evidence type="ECO:0000313" key="2">
    <source>
        <dbReference type="EMBL" id="NWN90416.1"/>
    </source>
</evidence>
<dbReference type="Proteomes" id="UP000536442">
    <property type="component" value="Unassembled WGS sequence"/>
</dbReference>
<evidence type="ECO:0008006" key="4">
    <source>
        <dbReference type="Google" id="ProtNLM"/>
    </source>
</evidence>
<protein>
    <recommendedName>
        <fullName evidence="4">Transglutaminase-like domain-containing protein</fullName>
    </recommendedName>
</protein>
<feature type="transmembrane region" description="Helical" evidence="1">
    <location>
        <begin position="262"/>
        <end position="279"/>
    </location>
</feature>
<keyword evidence="3" id="KW-1185">Reference proteome</keyword>
<proteinExistence type="predicted"/>
<keyword evidence="1" id="KW-1133">Transmembrane helix</keyword>